<keyword evidence="5" id="KW-0234">DNA repair</keyword>
<dbReference type="SUPFAM" id="SSF82771">
    <property type="entry name" value="GIY-YIG endonuclease"/>
    <property type="match status" value="1"/>
</dbReference>
<dbReference type="Gene3D" id="1.10.150.20">
    <property type="entry name" value="5' to 3' exonuclease, C-terminal subdomain"/>
    <property type="match status" value="1"/>
</dbReference>
<evidence type="ECO:0000259" key="7">
    <source>
        <dbReference type="PROSITE" id="PS50164"/>
    </source>
</evidence>
<dbReference type="InterPro" id="IPR050066">
    <property type="entry name" value="UvrABC_protein_C"/>
</dbReference>
<dbReference type="SUPFAM" id="SSF47781">
    <property type="entry name" value="RuvA domain 2-like"/>
    <property type="match status" value="1"/>
</dbReference>
<dbReference type="Pfam" id="PF02151">
    <property type="entry name" value="UVR"/>
    <property type="match status" value="1"/>
</dbReference>
<dbReference type="PANTHER" id="PTHR30562">
    <property type="entry name" value="UVRC/OXIDOREDUCTASE"/>
    <property type="match status" value="1"/>
</dbReference>
<keyword evidence="10" id="KW-1185">Reference proteome</keyword>
<gene>
    <name evidence="9" type="ORF">HMPREF1705_03417</name>
</gene>
<evidence type="ECO:0000256" key="5">
    <source>
        <dbReference type="ARBA" id="ARBA00023204"/>
    </source>
</evidence>
<sequence length="504" mass="58163">MPRKKEVEQSVPTYLSEKVRNLPNRPGVYIFHGEEDKILYVGKAKSLKKRVSSYFRHNGFASPRLRKLVELIRDISFIRTETEAEALIVEARLIKHYQPFFNIELKMGERYPYIKITRDPYPKVEITRHKADDGSTYIGPYTRVKELRQVLRLMERYFPLRNCSLNLKEAPVQSRPCLRYNMGKCLGPCAGLCTQREYQELVDDVILFLRGQTSALVESLRKKMNEAVESLAFEKAAFYRDAIRAIWRLSRQQISFALRDPLDKEIWKALERLQEVLGIAFPFWRIEGCDISHLSGRETYGVFVVFEQGMPNPSLYRRYVIKTVEGIDDFRSIEEIVRRRYSSLLEKNMPLPQLLLVDGGALQLSFALKALNELGIENIYAVALAKEEEELYLPDSRRPLKLPLDDPGLNLLRKIRDEAHRFALSSHNNKFNKRYSRSALEDIPGVGKRRAAALLAAFGSVSHIASKTPEELEKVDNIGPRLAKHILMYLKGDNDNESIGKKTK</sequence>
<feature type="domain" description="GIY-YIG" evidence="7">
    <location>
        <begin position="24"/>
        <end position="103"/>
    </location>
</feature>
<dbReference type="CDD" id="cd10434">
    <property type="entry name" value="GIY-YIG_UvrC_Cho"/>
    <property type="match status" value="1"/>
</dbReference>
<dbReference type="PROSITE" id="PS50164">
    <property type="entry name" value="GIY_YIG"/>
    <property type="match status" value="1"/>
</dbReference>
<dbReference type="InterPro" id="IPR041663">
    <property type="entry name" value="DisA/LigA_HHH"/>
</dbReference>
<dbReference type="PROSITE" id="PS50165">
    <property type="entry name" value="UVRC"/>
    <property type="match status" value="1"/>
</dbReference>
<dbReference type="PANTHER" id="PTHR30562:SF1">
    <property type="entry name" value="UVRABC SYSTEM PROTEIN C"/>
    <property type="match status" value="1"/>
</dbReference>
<dbReference type="OrthoDB" id="9804933at2"/>
<dbReference type="InterPro" id="IPR036876">
    <property type="entry name" value="UVR_dom_sf"/>
</dbReference>
<dbReference type="Gene3D" id="4.10.860.10">
    <property type="entry name" value="UVR domain"/>
    <property type="match status" value="1"/>
</dbReference>
<dbReference type="GO" id="GO:0006289">
    <property type="term" value="P:nucleotide-excision repair"/>
    <property type="evidence" value="ECO:0007669"/>
    <property type="project" value="InterPro"/>
</dbReference>
<dbReference type="InterPro" id="IPR035901">
    <property type="entry name" value="GIY-YIG_endonuc_sf"/>
</dbReference>
<keyword evidence="1" id="KW-0963">Cytoplasm</keyword>
<evidence type="ECO:0000313" key="10">
    <source>
        <dbReference type="Proteomes" id="UP000005273"/>
    </source>
</evidence>
<keyword evidence="2" id="KW-0227">DNA damage</keyword>
<evidence type="ECO:0000259" key="8">
    <source>
        <dbReference type="PROSITE" id="PS50165"/>
    </source>
</evidence>
<protein>
    <submittedName>
        <fullName evidence="9">Excinuclease ABC, C subunit</fullName>
    </submittedName>
</protein>
<keyword evidence="3" id="KW-0228">DNA excision</keyword>
<dbReference type="PROSITE" id="PS50151">
    <property type="entry name" value="UVR"/>
    <property type="match status" value="1"/>
</dbReference>
<dbReference type="InterPro" id="IPR001162">
    <property type="entry name" value="UvrC_RNase_H_dom"/>
</dbReference>
<dbReference type="Pfam" id="PF08459">
    <property type="entry name" value="UvrC_RNaseH_dom"/>
    <property type="match status" value="1"/>
</dbReference>
<evidence type="ECO:0000313" key="9">
    <source>
        <dbReference type="EMBL" id="KRT36153.1"/>
    </source>
</evidence>
<organism evidence="9 10">
    <name type="scientific">Acetomicrobium hydrogeniformans ATCC BAA-1850</name>
    <dbReference type="NCBI Taxonomy" id="592015"/>
    <lineage>
        <taxon>Bacteria</taxon>
        <taxon>Thermotogati</taxon>
        <taxon>Synergistota</taxon>
        <taxon>Synergistia</taxon>
        <taxon>Synergistales</taxon>
        <taxon>Acetomicrobiaceae</taxon>
        <taxon>Acetomicrobium</taxon>
    </lineage>
</organism>
<evidence type="ECO:0000256" key="4">
    <source>
        <dbReference type="ARBA" id="ARBA00022881"/>
    </source>
</evidence>
<dbReference type="InterPro" id="IPR003583">
    <property type="entry name" value="Hlx-hairpin-Hlx_DNA-bd_motif"/>
</dbReference>
<proteinExistence type="predicted"/>
<evidence type="ECO:0000256" key="2">
    <source>
        <dbReference type="ARBA" id="ARBA00022763"/>
    </source>
</evidence>
<dbReference type="Pfam" id="PF01541">
    <property type="entry name" value="GIY-YIG"/>
    <property type="match status" value="1"/>
</dbReference>
<dbReference type="InterPro" id="IPR010994">
    <property type="entry name" value="RuvA_2-like"/>
</dbReference>
<dbReference type="Gene3D" id="3.40.1440.10">
    <property type="entry name" value="GIY-YIG endonuclease"/>
    <property type="match status" value="1"/>
</dbReference>
<evidence type="ECO:0000256" key="1">
    <source>
        <dbReference type="ARBA" id="ARBA00022490"/>
    </source>
</evidence>
<dbReference type="InterPro" id="IPR038476">
    <property type="entry name" value="UvrC_RNase_H_dom_sf"/>
</dbReference>
<dbReference type="InterPro" id="IPR000305">
    <property type="entry name" value="GIY-YIG_endonuc"/>
</dbReference>
<dbReference type="Pfam" id="PF12826">
    <property type="entry name" value="HHH_2"/>
    <property type="match status" value="1"/>
</dbReference>
<accession>A0A0T5XCW0</accession>
<comment type="caution">
    <text evidence="9">The sequence shown here is derived from an EMBL/GenBank/DDBJ whole genome shotgun (WGS) entry which is preliminary data.</text>
</comment>
<dbReference type="Gene3D" id="3.30.420.340">
    <property type="entry name" value="UvrC, RNAse H endonuclease domain"/>
    <property type="match status" value="1"/>
</dbReference>
<dbReference type="SUPFAM" id="SSF46600">
    <property type="entry name" value="C-terminal UvrC-binding domain of UvrB"/>
    <property type="match status" value="1"/>
</dbReference>
<dbReference type="RefSeq" id="WP_009201154.1">
    <property type="nucleotide sequence ID" value="NZ_ACJX03000001.1"/>
</dbReference>
<dbReference type="eggNOG" id="COG0322">
    <property type="taxonomic scope" value="Bacteria"/>
</dbReference>
<dbReference type="FunFam" id="3.40.1440.10:FF:000001">
    <property type="entry name" value="UvrABC system protein C"/>
    <property type="match status" value="1"/>
</dbReference>
<dbReference type="Proteomes" id="UP000005273">
    <property type="component" value="Unassembled WGS sequence"/>
</dbReference>
<keyword evidence="4" id="KW-0267">Excision nuclease</keyword>
<dbReference type="GO" id="GO:0003677">
    <property type="term" value="F:DNA binding"/>
    <property type="evidence" value="ECO:0007669"/>
    <property type="project" value="InterPro"/>
</dbReference>
<dbReference type="GO" id="GO:0009381">
    <property type="term" value="F:excinuclease ABC activity"/>
    <property type="evidence" value="ECO:0007669"/>
    <property type="project" value="InterPro"/>
</dbReference>
<dbReference type="InterPro" id="IPR047296">
    <property type="entry name" value="GIY-YIG_UvrC_Cho"/>
</dbReference>
<dbReference type="SMART" id="SM00278">
    <property type="entry name" value="HhH1"/>
    <property type="match status" value="2"/>
</dbReference>
<dbReference type="SMART" id="SM00465">
    <property type="entry name" value="GIYc"/>
    <property type="match status" value="1"/>
</dbReference>
<evidence type="ECO:0000259" key="6">
    <source>
        <dbReference type="PROSITE" id="PS50151"/>
    </source>
</evidence>
<feature type="domain" description="UVR" evidence="6">
    <location>
        <begin position="214"/>
        <end position="249"/>
    </location>
</feature>
<dbReference type="EMBL" id="ACJX03000001">
    <property type="protein sequence ID" value="KRT36153.1"/>
    <property type="molecule type" value="Genomic_DNA"/>
</dbReference>
<dbReference type="STRING" id="592015.HMPREF1705_03417"/>
<dbReference type="GO" id="GO:0009380">
    <property type="term" value="C:excinuclease repair complex"/>
    <property type="evidence" value="ECO:0007669"/>
    <property type="project" value="TreeGrafter"/>
</dbReference>
<dbReference type="AlphaFoldDB" id="A0A0T5XCW0"/>
<evidence type="ECO:0000256" key="3">
    <source>
        <dbReference type="ARBA" id="ARBA00022769"/>
    </source>
</evidence>
<reference evidence="10" key="1">
    <citation type="submission" date="2012-09" db="EMBL/GenBank/DDBJ databases">
        <authorList>
            <person name="Weinstock G."/>
            <person name="Sodergren E."/>
            <person name="Clifton S."/>
            <person name="Fulton L."/>
            <person name="Fulton B."/>
            <person name="Courtney L."/>
            <person name="Fronick C."/>
            <person name="Harrison M."/>
            <person name="Strong C."/>
            <person name="Farmer C."/>
            <person name="Delehaunty K."/>
            <person name="Markovic C."/>
            <person name="Hall O."/>
            <person name="Minx P."/>
            <person name="Tomlinson C."/>
            <person name="Mitreva M."/>
            <person name="Nelson J."/>
            <person name="Hou S."/>
            <person name="Wollam A."/>
            <person name="Pepin K.H."/>
            <person name="Johnson M."/>
            <person name="Bhonagiri V."/>
            <person name="Nash W.E."/>
            <person name="Suruliraj S."/>
            <person name="Warren W."/>
            <person name="Chinwalla A."/>
            <person name="Mardis E.R."/>
            <person name="Wilson R.K."/>
        </authorList>
    </citation>
    <scope>NUCLEOTIDE SEQUENCE [LARGE SCALE GENOMIC DNA]</scope>
    <source>
        <strain evidence="10">OS1</strain>
    </source>
</reference>
<name>A0A0T5XCW0_9BACT</name>
<feature type="domain" description="UvrC family homology region profile" evidence="8">
    <location>
        <begin position="263"/>
        <end position="371"/>
    </location>
</feature>
<dbReference type="InterPro" id="IPR001943">
    <property type="entry name" value="UVR_dom"/>
</dbReference>